<gene>
    <name evidence="2" type="ORF">HRI_004317400</name>
</gene>
<comment type="caution">
    <text evidence="2">The sequence shown here is derived from an EMBL/GenBank/DDBJ whole genome shotgun (WGS) entry which is preliminary data.</text>
</comment>
<evidence type="ECO:0000313" key="2">
    <source>
        <dbReference type="EMBL" id="GMJ06482.1"/>
    </source>
</evidence>
<dbReference type="GO" id="GO:0016301">
    <property type="term" value="F:kinase activity"/>
    <property type="evidence" value="ECO:0007669"/>
    <property type="project" value="UniProtKB-KW"/>
</dbReference>
<keyword evidence="2" id="KW-0808">Transferase</keyword>
<dbReference type="Pfam" id="PF07727">
    <property type="entry name" value="RVT_2"/>
    <property type="match status" value="1"/>
</dbReference>
<dbReference type="Proteomes" id="UP001165190">
    <property type="component" value="Unassembled WGS sequence"/>
</dbReference>
<dbReference type="EMBL" id="BSYR01000045">
    <property type="protein sequence ID" value="GMJ06482.1"/>
    <property type="molecule type" value="Genomic_DNA"/>
</dbReference>
<evidence type="ECO:0000259" key="1">
    <source>
        <dbReference type="Pfam" id="PF07727"/>
    </source>
</evidence>
<organism evidence="2 3">
    <name type="scientific">Hibiscus trionum</name>
    <name type="common">Flower of an hour</name>
    <dbReference type="NCBI Taxonomy" id="183268"/>
    <lineage>
        <taxon>Eukaryota</taxon>
        <taxon>Viridiplantae</taxon>
        <taxon>Streptophyta</taxon>
        <taxon>Embryophyta</taxon>
        <taxon>Tracheophyta</taxon>
        <taxon>Spermatophyta</taxon>
        <taxon>Magnoliopsida</taxon>
        <taxon>eudicotyledons</taxon>
        <taxon>Gunneridae</taxon>
        <taxon>Pentapetalae</taxon>
        <taxon>rosids</taxon>
        <taxon>malvids</taxon>
        <taxon>Malvales</taxon>
        <taxon>Malvaceae</taxon>
        <taxon>Malvoideae</taxon>
        <taxon>Hibiscus</taxon>
    </lineage>
</organism>
<dbReference type="InterPro" id="IPR013103">
    <property type="entry name" value="RVT_2"/>
</dbReference>
<reference evidence="2" key="1">
    <citation type="submission" date="2023-05" db="EMBL/GenBank/DDBJ databases">
        <title>Genome and transcriptome analyses reveal genes involved in the formation of fine ridges on petal epidermal cells in Hibiscus trionum.</title>
        <authorList>
            <person name="Koshimizu S."/>
            <person name="Masuda S."/>
            <person name="Ishii T."/>
            <person name="Shirasu K."/>
            <person name="Hoshino A."/>
            <person name="Arita M."/>
        </authorList>
    </citation>
    <scope>NUCLEOTIDE SEQUENCE</scope>
    <source>
        <strain evidence="2">Hamamatsu line</strain>
    </source>
</reference>
<dbReference type="InterPro" id="IPR043502">
    <property type="entry name" value="DNA/RNA_pol_sf"/>
</dbReference>
<keyword evidence="2" id="KW-0418">Kinase</keyword>
<dbReference type="OrthoDB" id="984330at2759"/>
<keyword evidence="3" id="KW-1185">Reference proteome</keyword>
<feature type="domain" description="Reverse transcriptase Ty1/copia-type" evidence="1">
    <location>
        <begin position="87"/>
        <end position="215"/>
    </location>
</feature>
<dbReference type="AlphaFoldDB" id="A0A9W7J4G3"/>
<proteinExistence type="predicted"/>
<evidence type="ECO:0000313" key="3">
    <source>
        <dbReference type="Proteomes" id="UP001165190"/>
    </source>
</evidence>
<name>A0A9W7J4G3_HIBTR</name>
<sequence>MEEEGNINSEPIIPNLDDFSIAIRKGVRKCTKHLIQKFAGYSSLKPSFKAFTTTLDKEQIPSTVDEALKHPKWRKVVEEEINALENNGTWTITYLPQGKKPVGCKWIFAVKYNSDGSVQRYKARLVAKGYTQTYEIDYTETFAPVAKLNIVRVLLSLAVNSNWKLHQLDVKNAFLNGKLEEEVYMKIPLGLRSIERDQKVCKLNRSLYGLKQSPRA</sequence>
<accession>A0A9W7J4G3</accession>
<dbReference type="SUPFAM" id="SSF56672">
    <property type="entry name" value="DNA/RNA polymerases"/>
    <property type="match status" value="1"/>
</dbReference>
<protein>
    <submittedName>
        <fullName evidence="2">Cysteine-rich RLK (RECEPTOR-like protein kinase) 8</fullName>
    </submittedName>
</protein>